<protein>
    <submittedName>
        <fullName evidence="1">Phospholipase d beta 1</fullName>
    </submittedName>
</protein>
<proteinExistence type="predicted"/>
<gene>
    <name evidence="1" type="ORF">PHJA_002524300</name>
</gene>
<organism evidence="1 2">
    <name type="scientific">Phtheirospermum japonicum</name>
    <dbReference type="NCBI Taxonomy" id="374723"/>
    <lineage>
        <taxon>Eukaryota</taxon>
        <taxon>Viridiplantae</taxon>
        <taxon>Streptophyta</taxon>
        <taxon>Embryophyta</taxon>
        <taxon>Tracheophyta</taxon>
        <taxon>Spermatophyta</taxon>
        <taxon>Magnoliopsida</taxon>
        <taxon>eudicotyledons</taxon>
        <taxon>Gunneridae</taxon>
        <taxon>Pentapetalae</taxon>
        <taxon>asterids</taxon>
        <taxon>lamiids</taxon>
        <taxon>Lamiales</taxon>
        <taxon>Orobanchaceae</taxon>
        <taxon>Orobanchaceae incertae sedis</taxon>
        <taxon>Phtheirospermum</taxon>
    </lineage>
</organism>
<keyword evidence="2" id="KW-1185">Reference proteome</keyword>
<dbReference type="AlphaFoldDB" id="A0A830D5L8"/>
<reference evidence="1" key="1">
    <citation type="submission" date="2020-07" db="EMBL/GenBank/DDBJ databases">
        <title>Ethylene signaling mediates host invasion by parasitic plants.</title>
        <authorList>
            <person name="Yoshida S."/>
        </authorList>
    </citation>
    <scope>NUCLEOTIDE SEQUENCE</scope>
    <source>
        <strain evidence="1">Okayama</strain>
    </source>
</reference>
<evidence type="ECO:0000313" key="2">
    <source>
        <dbReference type="Proteomes" id="UP000653305"/>
    </source>
</evidence>
<comment type="caution">
    <text evidence="1">The sequence shown here is derived from an EMBL/GenBank/DDBJ whole genome shotgun (WGS) entry which is preliminary data.</text>
</comment>
<feature type="non-terminal residue" evidence="1">
    <location>
        <position position="1"/>
    </location>
</feature>
<dbReference type="Proteomes" id="UP000653305">
    <property type="component" value="Unassembled WGS sequence"/>
</dbReference>
<dbReference type="OrthoDB" id="10340707at2759"/>
<accession>A0A830D5L8</accession>
<sequence length="103" mass="11479">PTIFPPTSGKVSHPGSGLTLPLRSTSTGYFSKCPLISVTSVDANWSQLASPIDLRRLAHSRDSGRVKHSYKNPRCSAHRDILYPYIYKKKMHVVEGQLQNSEI</sequence>
<name>A0A830D5L8_9LAMI</name>
<dbReference type="EMBL" id="BMAC01000873">
    <property type="protein sequence ID" value="GFQ03805.1"/>
    <property type="molecule type" value="Genomic_DNA"/>
</dbReference>
<evidence type="ECO:0000313" key="1">
    <source>
        <dbReference type="EMBL" id="GFQ03805.1"/>
    </source>
</evidence>